<organism evidence="2 3">
    <name type="scientific">Ramlibacter lithotrophicus</name>
    <dbReference type="NCBI Taxonomy" id="2606681"/>
    <lineage>
        <taxon>Bacteria</taxon>
        <taxon>Pseudomonadati</taxon>
        <taxon>Pseudomonadota</taxon>
        <taxon>Betaproteobacteria</taxon>
        <taxon>Burkholderiales</taxon>
        <taxon>Comamonadaceae</taxon>
        <taxon>Ramlibacter</taxon>
    </lineage>
</organism>
<feature type="domain" description="Putative antitoxin VapB45-like DNA-binding HTH" evidence="1">
    <location>
        <begin position="12"/>
        <end position="91"/>
    </location>
</feature>
<dbReference type="Pfam" id="PF04255">
    <property type="entry name" value="DUF433"/>
    <property type="match status" value="1"/>
</dbReference>
<dbReference type="InterPro" id="IPR036388">
    <property type="entry name" value="WH-like_DNA-bd_sf"/>
</dbReference>
<gene>
    <name evidence="2" type="ORF">RAMLITH_19935</name>
</gene>
<keyword evidence="3" id="KW-1185">Reference proteome</keyword>
<dbReference type="EMBL" id="VTOX01000009">
    <property type="protein sequence ID" value="NKE68099.1"/>
    <property type="molecule type" value="Genomic_DNA"/>
</dbReference>
<protein>
    <submittedName>
        <fullName evidence="2">DUF433 domain-containing protein</fullName>
    </submittedName>
</protein>
<evidence type="ECO:0000313" key="2">
    <source>
        <dbReference type="EMBL" id="NKE68099.1"/>
    </source>
</evidence>
<dbReference type="SUPFAM" id="SSF46689">
    <property type="entry name" value="Homeodomain-like"/>
    <property type="match status" value="1"/>
</dbReference>
<dbReference type="Pfam" id="PF21321">
    <property type="entry name" value="HTH_66"/>
    <property type="match status" value="1"/>
</dbReference>
<evidence type="ECO:0000313" key="3">
    <source>
        <dbReference type="Proteomes" id="UP000521868"/>
    </source>
</evidence>
<dbReference type="Gene3D" id="1.10.10.10">
    <property type="entry name" value="Winged helix-like DNA-binding domain superfamily/Winged helix DNA-binding domain"/>
    <property type="match status" value="1"/>
</dbReference>
<dbReference type="InterPro" id="IPR009057">
    <property type="entry name" value="Homeodomain-like_sf"/>
</dbReference>
<dbReference type="InterPro" id="IPR048708">
    <property type="entry name" value="VapB45-like_HTH"/>
</dbReference>
<reference evidence="2 3" key="1">
    <citation type="journal article" date="2020" name="Nature">
        <title>Bacterial chemolithoautotrophy via manganese oxidation.</title>
        <authorList>
            <person name="Yu H."/>
            <person name="Leadbetter J.R."/>
        </authorList>
    </citation>
    <scope>NUCLEOTIDE SEQUENCE [LARGE SCALE GENOMIC DNA]</scope>
    <source>
        <strain evidence="2 3">RBP-1</strain>
    </source>
</reference>
<proteinExistence type="predicted"/>
<name>A0A7X6DJ33_9BURK</name>
<dbReference type="InterPro" id="IPR007367">
    <property type="entry name" value="DUF433"/>
</dbReference>
<evidence type="ECO:0000259" key="1">
    <source>
        <dbReference type="Pfam" id="PF21321"/>
    </source>
</evidence>
<dbReference type="Proteomes" id="UP000521868">
    <property type="component" value="Unassembled WGS sequence"/>
</dbReference>
<sequence length="229" mass="25943">MKADAFDIRNQPAYGLAEAARYVRLPGATLRTWLIGRDYPKGEAKATFHPLIKPAHRDPLQLSFYNLVEAHVLRALRTEHGVALKELRTAIAYAERKHQIHRLLLSRHLRTHAGQVFLDRYVELINLSASGQLAMRKMFEDHLARVEWDDWKFPVRLYPYVGAAARPAERPIAIDPQIAFGRPIVQRAGVSTIAIADRLDAGESVDAIAEDYDLSREEVEQAVLYTRAA</sequence>
<comment type="caution">
    <text evidence="2">The sequence shown here is derived from an EMBL/GenBank/DDBJ whole genome shotgun (WGS) entry which is preliminary data.</text>
</comment>
<accession>A0A7X6DJ33</accession>
<dbReference type="RefSeq" id="WP_168109232.1">
    <property type="nucleotide sequence ID" value="NZ_VTOX01000009.1"/>
</dbReference>
<dbReference type="AlphaFoldDB" id="A0A7X6DJ33"/>